<evidence type="ECO:0000256" key="9">
    <source>
        <dbReference type="ARBA" id="ARBA00023136"/>
    </source>
</evidence>
<dbReference type="PANTHER" id="PTHR11351">
    <property type="entry name" value="ACYL-COA DESATURASE"/>
    <property type="match status" value="1"/>
</dbReference>
<keyword evidence="8" id="KW-0443">Lipid metabolism</keyword>
<evidence type="ECO:0000256" key="4">
    <source>
        <dbReference type="ARBA" id="ARBA00022692"/>
    </source>
</evidence>
<dbReference type="GO" id="GO:0005506">
    <property type="term" value="F:iron ion binding"/>
    <property type="evidence" value="ECO:0007669"/>
    <property type="project" value="TreeGrafter"/>
</dbReference>
<organism evidence="13 14">
    <name type="scientific">Pristionchus entomophagus</name>
    <dbReference type="NCBI Taxonomy" id="358040"/>
    <lineage>
        <taxon>Eukaryota</taxon>
        <taxon>Metazoa</taxon>
        <taxon>Ecdysozoa</taxon>
        <taxon>Nematoda</taxon>
        <taxon>Chromadorea</taxon>
        <taxon>Rhabditida</taxon>
        <taxon>Rhabditina</taxon>
        <taxon>Diplogasteromorpha</taxon>
        <taxon>Diplogasteroidea</taxon>
        <taxon>Neodiplogasteridae</taxon>
        <taxon>Pristionchus</taxon>
    </lineage>
</organism>
<gene>
    <name evidence="13" type="ORF">PENTCL1PPCAC_14816</name>
</gene>
<dbReference type="PRINTS" id="PR00075">
    <property type="entry name" value="FACDDSATRASE"/>
</dbReference>
<evidence type="ECO:0000256" key="3">
    <source>
        <dbReference type="ARBA" id="ARBA00022516"/>
    </source>
</evidence>
<sequence>MTLSNVNRIADSHDCFLATELKEIELINEEAKKTEYKPVIIWSKVVLHISIHLGALYGLYLAVTVPTLKTWIWGITMLWYGGTGITAGSHRLWTHKSYKANYWVRLFLLVGQTIATEGDVIDWTRDHRTHHKWSDSDADPHNIQRGFFFAHMGWLMQRKHPKVKEMGAKIDLSDLYAVPMLRFQRKYYVWLVLLSFVIITAVPYYGWGETFE</sequence>
<dbReference type="CDD" id="cd03505">
    <property type="entry name" value="Delta9-FADS-like"/>
    <property type="match status" value="1"/>
</dbReference>
<keyword evidence="3 11" id="KW-0444">Lipid biosynthesis</keyword>
<evidence type="ECO:0000256" key="8">
    <source>
        <dbReference type="ARBA" id="ARBA00023098"/>
    </source>
</evidence>
<dbReference type="EMBL" id="BTSX01000004">
    <property type="protein sequence ID" value="GMS92641.1"/>
    <property type="molecule type" value="Genomic_DNA"/>
</dbReference>
<comment type="caution">
    <text evidence="13">The sequence shown here is derived from an EMBL/GenBank/DDBJ whole genome shotgun (WGS) entry which is preliminary data.</text>
</comment>
<proteinExistence type="inferred from homology"/>
<keyword evidence="14" id="KW-1185">Reference proteome</keyword>
<keyword evidence="7 11" id="KW-0560">Oxidoreductase</keyword>
<evidence type="ECO:0000256" key="12">
    <source>
        <dbReference type="SAM" id="Phobius"/>
    </source>
</evidence>
<keyword evidence="4 11" id="KW-0812">Transmembrane</keyword>
<evidence type="ECO:0008006" key="15">
    <source>
        <dbReference type="Google" id="ProtNLM"/>
    </source>
</evidence>
<reference evidence="13" key="1">
    <citation type="submission" date="2023-10" db="EMBL/GenBank/DDBJ databases">
        <title>Genome assembly of Pristionchus species.</title>
        <authorList>
            <person name="Yoshida K."/>
            <person name="Sommer R.J."/>
        </authorList>
    </citation>
    <scope>NUCLEOTIDE SEQUENCE</scope>
    <source>
        <strain evidence="13">RS0144</strain>
    </source>
</reference>
<keyword evidence="9 12" id="KW-0472">Membrane</keyword>
<dbReference type="Proteomes" id="UP001432027">
    <property type="component" value="Unassembled WGS sequence"/>
</dbReference>
<comment type="cofactor">
    <cofactor evidence="11">
        <name>Fe(2+)</name>
        <dbReference type="ChEBI" id="CHEBI:29033"/>
    </cofactor>
</comment>
<evidence type="ECO:0000256" key="7">
    <source>
        <dbReference type="ARBA" id="ARBA00023002"/>
    </source>
</evidence>
<comment type="similarity">
    <text evidence="2 11">Belongs to the fatty acid desaturase type 1 family.</text>
</comment>
<dbReference type="GO" id="GO:0005789">
    <property type="term" value="C:endoplasmic reticulum membrane"/>
    <property type="evidence" value="ECO:0007669"/>
    <property type="project" value="TreeGrafter"/>
</dbReference>
<dbReference type="PANTHER" id="PTHR11351:SF31">
    <property type="entry name" value="DESATURASE 1, ISOFORM A-RELATED"/>
    <property type="match status" value="1"/>
</dbReference>
<evidence type="ECO:0000256" key="11">
    <source>
        <dbReference type="RuleBase" id="RU000581"/>
    </source>
</evidence>
<comment type="domain">
    <text evidence="11">The histidine box domains are involved in binding the catalytic metal ions.</text>
</comment>
<evidence type="ECO:0000313" key="14">
    <source>
        <dbReference type="Proteomes" id="UP001432027"/>
    </source>
</evidence>
<protein>
    <recommendedName>
        <fullName evidence="15">Fatty acid desaturase domain-containing protein</fullName>
    </recommendedName>
</protein>
<evidence type="ECO:0000256" key="2">
    <source>
        <dbReference type="ARBA" id="ARBA00009295"/>
    </source>
</evidence>
<dbReference type="GO" id="GO:0004768">
    <property type="term" value="F:stearoyl-CoA 9-desaturase activity"/>
    <property type="evidence" value="ECO:0007669"/>
    <property type="project" value="TreeGrafter"/>
</dbReference>
<feature type="transmembrane region" description="Helical" evidence="12">
    <location>
        <begin position="45"/>
        <end position="65"/>
    </location>
</feature>
<keyword evidence="6 12" id="KW-1133">Transmembrane helix</keyword>
<feature type="transmembrane region" description="Helical" evidence="12">
    <location>
        <begin position="71"/>
        <end position="89"/>
    </location>
</feature>
<keyword evidence="10 11" id="KW-0275">Fatty acid biosynthesis</keyword>
<comment type="subcellular location">
    <subcellularLocation>
        <location evidence="1">Membrane</location>
        <topology evidence="1">Multi-pass membrane protein</topology>
    </subcellularLocation>
</comment>
<evidence type="ECO:0000256" key="6">
    <source>
        <dbReference type="ARBA" id="ARBA00022989"/>
    </source>
</evidence>
<feature type="non-terminal residue" evidence="13">
    <location>
        <position position="212"/>
    </location>
</feature>
<evidence type="ECO:0000256" key="5">
    <source>
        <dbReference type="ARBA" id="ARBA00022832"/>
    </source>
</evidence>
<dbReference type="InterPro" id="IPR015876">
    <property type="entry name" value="Acyl-CoA_DS"/>
</dbReference>
<keyword evidence="5" id="KW-0276">Fatty acid metabolism</keyword>
<evidence type="ECO:0000256" key="10">
    <source>
        <dbReference type="ARBA" id="ARBA00023160"/>
    </source>
</evidence>
<evidence type="ECO:0000256" key="1">
    <source>
        <dbReference type="ARBA" id="ARBA00004141"/>
    </source>
</evidence>
<evidence type="ECO:0000313" key="13">
    <source>
        <dbReference type="EMBL" id="GMS92641.1"/>
    </source>
</evidence>
<accession>A0AAV5TAT0</accession>
<dbReference type="GO" id="GO:0006636">
    <property type="term" value="P:unsaturated fatty acid biosynthetic process"/>
    <property type="evidence" value="ECO:0007669"/>
    <property type="project" value="TreeGrafter"/>
</dbReference>
<dbReference type="AlphaFoldDB" id="A0AAV5TAT0"/>
<name>A0AAV5TAT0_9BILA</name>
<feature type="transmembrane region" description="Helical" evidence="12">
    <location>
        <begin position="187"/>
        <end position="207"/>
    </location>
</feature>